<evidence type="ECO:0000256" key="5">
    <source>
        <dbReference type="PROSITE-ProRule" id="PRU00201"/>
    </source>
</evidence>
<accession>A0AAV4ANM2</accession>
<proteinExistence type="predicted"/>
<feature type="region of interest" description="Disordered" evidence="6">
    <location>
        <begin position="54"/>
        <end position="207"/>
    </location>
</feature>
<evidence type="ECO:0000313" key="8">
    <source>
        <dbReference type="EMBL" id="GFO08960.1"/>
    </source>
</evidence>
<dbReference type="Pfam" id="PF00907">
    <property type="entry name" value="T-box"/>
    <property type="match status" value="1"/>
</dbReference>
<evidence type="ECO:0000256" key="1">
    <source>
        <dbReference type="ARBA" id="ARBA00023015"/>
    </source>
</evidence>
<keyword evidence="3" id="KW-0804">Transcription</keyword>
<dbReference type="PANTHER" id="PTHR11267">
    <property type="entry name" value="T-BOX PROTEIN-RELATED"/>
    <property type="match status" value="1"/>
</dbReference>
<name>A0AAV4ANM2_9GAST</name>
<dbReference type="InterPro" id="IPR036960">
    <property type="entry name" value="T-box_sf"/>
</dbReference>
<dbReference type="PANTHER" id="PTHR11267:SF204">
    <property type="entry name" value="SPADETAIL"/>
    <property type="match status" value="1"/>
</dbReference>
<dbReference type="GO" id="GO:0000785">
    <property type="term" value="C:chromatin"/>
    <property type="evidence" value="ECO:0007669"/>
    <property type="project" value="TreeGrafter"/>
</dbReference>
<feature type="compositionally biased region" description="Basic and acidic residues" evidence="6">
    <location>
        <begin position="122"/>
        <end position="145"/>
    </location>
</feature>
<dbReference type="InterPro" id="IPR008967">
    <property type="entry name" value="p53-like_TF_DNA-bd_sf"/>
</dbReference>
<keyword evidence="2 5" id="KW-0238">DNA-binding</keyword>
<evidence type="ECO:0000256" key="4">
    <source>
        <dbReference type="ARBA" id="ARBA00023242"/>
    </source>
</evidence>
<dbReference type="GO" id="GO:0000978">
    <property type="term" value="F:RNA polymerase II cis-regulatory region sequence-specific DNA binding"/>
    <property type="evidence" value="ECO:0007669"/>
    <property type="project" value="InterPro"/>
</dbReference>
<dbReference type="PROSITE" id="PS50252">
    <property type="entry name" value="TBOX_3"/>
    <property type="match status" value="1"/>
</dbReference>
<dbReference type="GO" id="GO:0001708">
    <property type="term" value="P:cell fate specification"/>
    <property type="evidence" value="ECO:0007669"/>
    <property type="project" value="TreeGrafter"/>
</dbReference>
<feature type="region of interest" description="Disordered" evidence="6">
    <location>
        <begin position="330"/>
        <end position="381"/>
    </location>
</feature>
<dbReference type="InterPro" id="IPR046360">
    <property type="entry name" value="T-box_DNA-bd"/>
</dbReference>
<protein>
    <submittedName>
        <fullName evidence="8">T-box transcription factor tbx2</fullName>
    </submittedName>
</protein>
<evidence type="ECO:0000256" key="2">
    <source>
        <dbReference type="ARBA" id="ARBA00023125"/>
    </source>
</evidence>
<dbReference type="GO" id="GO:0045893">
    <property type="term" value="P:positive regulation of DNA-templated transcription"/>
    <property type="evidence" value="ECO:0007669"/>
    <property type="project" value="InterPro"/>
</dbReference>
<keyword evidence="1" id="KW-0805">Transcription regulation</keyword>
<gene>
    <name evidence="8" type="ORF">PoB_003546500</name>
</gene>
<dbReference type="Gene3D" id="2.60.40.820">
    <property type="entry name" value="Transcription factor, T-box"/>
    <property type="match status" value="1"/>
</dbReference>
<dbReference type="EMBL" id="BLXT01004027">
    <property type="protein sequence ID" value="GFO08960.1"/>
    <property type="molecule type" value="Genomic_DNA"/>
</dbReference>
<dbReference type="Proteomes" id="UP000735302">
    <property type="component" value="Unassembled WGS sequence"/>
</dbReference>
<dbReference type="SUPFAM" id="SSF49417">
    <property type="entry name" value="p53-like transcription factors"/>
    <property type="match status" value="1"/>
</dbReference>
<reference evidence="8 9" key="1">
    <citation type="journal article" date="2021" name="Elife">
        <title>Chloroplast acquisition without the gene transfer in kleptoplastic sea slugs, Plakobranchus ocellatus.</title>
        <authorList>
            <person name="Maeda T."/>
            <person name="Takahashi S."/>
            <person name="Yoshida T."/>
            <person name="Shimamura S."/>
            <person name="Takaki Y."/>
            <person name="Nagai Y."/>
            <person name="Toyoda A."/>
            <person name="Suzuki Y."/>
            <person name="Arimoto A."/>
            <person name="Ishii H."/>
            <person name="Satoh N."/>
            <person name="Nishiyama T."/>
            <person name="Hasebe M."/>
            <person name="Maruyama T."/>
            <person name="Minagawa J."/>
            <person name="Obokata J."/>
            <person name="Shigenobu S."/>
        </authorList>
    </citation>
    <scope>NUCLEOTIDE SEQUENCE [LARGE SCALE GENOMIC DNA]</scope>
</reference>
<keyword evidence="4 5" id="KW-0539">Nucleus</keyword>
<comment type="caution">
    <text evidence="5">Lacks conserved residue(s) required for the propagation of feature annotation.</text>
</comment>
<organism evidence="8 9">
    <name type="scientific">Plakobranchus ocellatus</name>
    <dbReference type="NCBI Taxonomy" id="259542"/>
    <lineage>
        <taxon>Eukaryota</taxon>
        <taxon>Metazoa</taxon>
        <taxon>Spiralia</taxon>
        <taxon>Lophotrochozoa</taxon>
        <taxon>Mollusca</taxon>
        <taxon>Gastropoda</taxon>
        <taxon>Heterobranchia</taxon>
        <taxon>Euthyneura</taxon>
        <taxon>Panpulmonata</taxon>
        <taxon>Sacoglossa</taxon>
        <taxon>Placobranchoidea</taxon>
        <taxon>Plakobranchidae</taxon>
        <taxon>Plakobranchus</taxon>
    </lineage>
</organism>
<dbReference type="PRINTS" id="PR00937">
    <property type="entry name" value="TBOX"/>
</dbReference>
<feature type="compositionally biased region" description="Basic and acidic residues" evidence="6">
    <location>
        <begin position="75"/>
        <end position="100"/>
    </location>
</feature>
<comment type="caution">
    <text evidence="8">The sequence shown here is derived from an EMBL/GenBank/DDBJ whole genome shotgun (WGS) entry which is preliminary data.</text>
</comment>
<evidence type="ECO:0000256" key="6">
    <source>
        <dbReference type="SAM" id="MobiDB-lite"/>
    </source>
</evidence>
<evidence type="ECO:0000259" key="7">
    <source>
        <dbReference type="PROSITE" id="PS50252"/>
    </source>
</evidence>
<feature type="compositionally biased region" description="Basic and acidic residues" evidence="6">
    <location>
        <begin position="54"/>
        <end position="66"/>
    </location>
</feature>
<dbReference type="GO" id="GO:0005634">
    <property type="term" value="C:nucleus"/>
    <property type="evidence" value="ECO:0007669"/>
    <property type="project" value="UniProtKB-SubCell"/>
</dbReference>
<keyword evidence="9" id="KW-1185">Reference proteome</keyword>
<dbReference type="GO" id="GO:0000981">
    <property type="term" value="F:DNA-binding transcription factor activity, RNA polymerase II-specific"/>
    <property type="evidence" value="ECO:0007669"/>
    <property type="project" value="TreeGrafter"/>
</dbReference>
<dbReference type="SMART" id="SM00425">
    <property type="entry name" value="TBOX"/>
    <property type="match status" value="1"/>
</dbReference>
<feature type="domain" description="T-box" evidence="7">
    <location>
        <begin position="1"/>
        <end position="61"/>
    </location>
</feature>
<evidence type="ECO:0000313" key="9">
    <source>
        <dbReference type="Proteomes" id="UP000735302"/>
    </source>
</evidence>
<comment type="subcellular location">
    <subcellularLocation>
        <location evidence="5">Nucleus</location>
    </subcellularLocation>
</comment>
<dbReference type="InterPro" id="IPR001699">
    <property type="entry name" value="TF_T-box"/>
</dbReference>
<feature type="compositionally biased region" description="Low complexity" evidence="6">
    <location>
        <begin position="333"/>
        <end position="348"/>
    </location>
</feature>
<evidence type="ECO:0000256" key="3">
    <source>
        <dbReference type="ARBA" id="ARBA00023163"/>
    </source>
</evidence>
<dbReference type="AlphaFoldDB" id="A0AAV4ANM2"/>
<feature type="compositionally biased region" description="Basic and acidic residues" evidence="6">
    <location>
        <begin position="165"/>
        <end position="175"/>
    </location>
</feature>
<sequence>MHKYQPRLHVVQANDIFTMRWNTFNTYSFDETNFIAVTAYQNEQITQLKIDHNPFAKGFRDNGLGRKDHRLPMKRPSDGDSDREKDEHTMKRNRPDDLDPMKVVSTTHHQQQHHRLTSPHVIKQERMTSHHADSTDDISSLDRSDGSGGSDPMTSPTSSCHGYRKSGDSGRRMTSHEVSGSSGSPIPSPTQCQYGVGSLGGHNGTGVDSSSMKLPAYGSSSSYMGGVGSGGSFGNSSVYYPHHHSSVGRMSGLMGGPGSGSASTSSSTFLNGVSATSSSLFAPGGMSCPPGLAFSSQMAACRLAAQSSSSSPASPPDCAFRQTPGATATIGCLNGSSTTSPSTNPLGGAEPAPYGSLRPGQTSGPHHPHGSLPSCTYMQSPGPSSYTPHHLAAANMHMMNMNFSGQLA</sequence>